<organism evidence="1 2">
    <name type="scientific">Dactylosporangium darangshiense</name>
    <dbReference type="NCBI Taxonomy" id="579108"/>
    <lineage>
        <taxon>Bacteria</taxon>
        <taxon>Bacillati</taxon>
        <taxon>Actinomycetota</taxon>
        <taxon>Actinomycetes</taxon>
        <taxon>Micromonosporales</taxon>
        <taxon>Micromonosporaceae</taxon>
        <taxon>Dactylosporangium</taxon>
    </lineage>
</organism>
<evidence type="ECO:0000313" key="2">
    <source>
        <dbReference type="Proteomes" id="UP001500620"/>
    </source>
</evidence>
<dbReference type="RefSeq" id="WP_345138224.1">
    <property type="nucleotide sequence ID" value="NZ_BAABAT010000045.1"/>
</dbReference>
<sequence length="60" mass="6595">MTVSKSSVLAVLRSRGQHDRAGWVDRVLPEHIDTARNASLLDLLALDVADLTDEPTSEPR</sequence>
<dbReference type="Proteomes" id="UP001500620">
    <property type="component" value="Unassembled WGS sequence"/>
</dbReference>
<keyword evidence="2" id="KW-1185">Reference proteome</keyword>
<proteinExistence type="predicted"/>
<protein>
    <submittedName>
        <fullName evidence="1">Uncharacterized protein</fullName>
    </submittedName>
</protein>
<comment type="caution">
    <text evidence="1">The sequence shown here is derived from an EMBL/GenBank/DDBJ whole genome shotgun (WGS) entry which is preliminary data.</text>
</comment>
<name>A0ABP8DPQ1_9ACTN</name>
<gene>
    <name evidence="1" type="ORF">GCM10022255_093480</name>
</gene>
<dbReference type="EMBL" id="BAABAT010000045">
    <property type="protein sequence ID" value="GAA4261318.1"/>
    <property type="molecule type" value="Genomic_DNA"/>
</dbReference>
<evidence type="ECO:0000313" key="1">
    <source>
        <dbReference type="EMBL" id="GAA4261318.1"/>
    </source>
</evidence>
<accession>A0ABP8DPQ1</accession>
<reference evidence="2" key="1">
    <citation type="journal article" date="2019" name="Int. J. Syst. Evol. Microbiol.">
        <title>The Global Catalogue of Microorganisms (GCM) 10K type strain sequencing project: providing services to taxonomists for standard genome sequencing and annotation.</title>
        <authorList>
            <consortium name="The Broad Institute Genomics Platform"/>
            <consortium name="The Broad Institute Genome Sequencing Center for Infectious Disease"/>
            <person name="Wu L."/>
            <person name="Ma J."/>
        </authorList>
    </citation>
    <scope>NUCLEOTIDE SEQUENCE [LARGE SCALE GENOMIC DNA]</scope>
    <source>
        <strain evidence="2">JCM 17441</strain>
    </source>
</reference>